<dbReference type="PANTHER" id="PTHR11866">
    <property type="entry name" value="G-PROTEIN COUPLED RECEPTOR FAMILY 1 MEMBER"/>
    <property type="match status" value="1"/>
</dbReference>
<gene>
    <name evidence="13" type="primary">PTGER4</name>
    <name evidence="13" type="ORF">Anas_00197</name>
</gene>
<keyword evidence="8 13" id="KW-0675">Receptor</keyword>
<keyword evidence="6" id="KW-0297">G-protein coupled receptor</keyword>
<dbReference type="PROSITE" id="PS50262">
    <property type="entry name" value="G_PROTEIN_RECEP_F1_2"/>
    <property type="match status" value="1"/>
</dbReference>
<evidence type="ECO:0000256" key="10">
    <source>
        <dbReference type="ARBA" id="ARBA00023224"/>
    </source>
</evidence>
<dbReference type="AlphaFoldDB" id="A0A5N5TLH1"/>
<keyword evidence="4 11" id="KW-0812">Transmembrane</keyword>
<dbReference type="InterPro" id="IPR000276">
    <property type="entry name" value="GPCR_Rhodpsn"/>
</dbReference>
<dbReference type="CDD" id="cd14981">
    <property type="entry name" value="7tmA_Prostanoid_R"/>
    <property type="match status" value="1"/>
</dbReference>
<dbReference type="SUPFAM" id="SSF81321">
    <property type="entry name" value="Family A G protein-coupled receptor-like"/>
    <property type="match status" value="1"/>
</dbReference>
<comment type="caution">
    <text evidence="13">The sequence shown here is derived from an EMBL/GenBank/DDBJ whole genome shotgun (WGS) entry which is preliminary data.</text>
</comment>
<dbReference type="InterPro" id="IPR008365">
    <property type="entry name" value="Prostanoid_rcpt"/>
</dbReference>
<evidence type="ECO:0000256" key="8">
    <source>
        <dbReference type="ARBA" id="ARBA00023170"/>
    </source>
</evidence>
<dbReference type="GO" id="GO:0004930">
    <property type="term" value="F:G protein-coupled receptor activity"/>
    <property type="evidence" value="ECO:0007669"/>
    <property type="project" value="UniProtKB-KW"/>
</dbReference>
<keyword evidence="14" id="KW-1185">Reference proteome</keyword>
<feature type="transmembrane region" description="Helical" evidence="11">
    <location>
        <begin position="61"/>
        <end position="82"/>
    </location>
</feature>
<feature type="transmembrane region" description="Helical" evidence="11">
    <location>
        <begin position="177"/>
        <end position="199"/>
    </location>
</feature>
<evidence type="ECO:0000256" key="11">
    <source>
        <dbReference type="SAM" id="Phobius"/>
    </source>
</evidence>
<accession>A0A5N5TLH1</accession>
<feature type="transmembrane region" description="Helical" evidence="11">
    <location>
        <begin position="231"/>
        <end position="255"/>
    </location>
</feature>
<evidence type="ECO:0000256" key="6">
    <source>
        <dbReference type="ARBA" id="ARBA00023040"/>
    </source>
</evidence>
<keyword evidence="9" id="KW-0325">Glycoprotein</keyword>
<feature type="non-terminal residue" evidence="13">
    <location>
        <position position="1"/>
    </location>
</feature>
<evidence type="ECO:0000256" key="3">
    <source>
        <dbReference type="ARBA" id="ARBA00022475"/>
    </source>
</evidence>
<sequence length="484" mass="55339">FTEKCLMNDSETLVSVSNIFVRPCVNGNSSTGEHFNFSISESNCNADKNCTALNAQPGASMVSPIILSLTGISGQIASLIYLHRSSRPSSHRTTFYVMLATLIWTDLIGKFITTPLPILSYVYGHWMGGEITCNLHGYSMSLIGIVTHLLVALMALERYLGIRCGYFYNRNVTTSRTRIILISLWIFGLIYCSLPFVGIGEFKLHYPGSWCHINQHICSDHPWPNKIFSNLYSTINLTCLFLIVFCNFVVVGTLLKMRVTKYRPSTSCRQMPPKKPREREIQMVILLVIITITFIFSWAPHDLLMIKNQIWPQPPNRNPILDMQAIRLVSINQIVDPWSYIICRIIFRSKLWVCCRGVLVENFPYEYRKSLTENSDSTSEQDCRLDLNSCFSTPNQSMKKPSLFPLSIRKWFKSSKDKTNHLPITNEGQDLRITSISKTKKDFDVERGKNFLQVSFNKYEHQKGKLSCGNIDVDESMFPLLEEA</sequence>
<dbReference type="EMBL" id="SEYY01000532">
    <property type="protein sequence ID" value="KAB7507023.1"/>
    <property type="molecule type" value="Genomic_DNA"/>
</dbReference>
<comment type="similarity">
    <text evidence="2">Belongs to the G-protein coupled receptor 1 family.</text>
</comment>
<evidence type="ECO:0000256" key="5">
    <source>
        <dbReference type="ARBA" id="ARBA00022989"/>
    </source>
</evidence>
<organism evidence="13 14">
    <name type="scientific">Armadillidium nasatum</name>
    <dbReference type="NCBI Taxonomy" id="96803"/>
    <lineage>
        <taxon>Eukaryota</taxon>
        <taxon>Metazoa</taxon>
        <taxon>Ecdysozoa</taxon>
        <taxon>Arthropoda</taxon>
        <taxon>Crustacea</taxon>
        <taxon>Multicrustacea</taxon>
        <taxon>Malacostraca</taxon>
        <taxon>Eumalacostraca</taxon>
        <taxon>Peracarida</taxon>
        <taxon>Isopoda</taxon>
        <taxon>Oniscidea</taxon>
        <taxon>Crinocheta</taxon>
        <taxon>Armadillidiidae</taxon>
        <taxon>Armadillidium</taxon>
    </lineage>
</organism>
<feature type="transmembrane region" description="Helical" evidence="11">
    <location>
        <begin position="94"/>
        <end position="123"/>
    </location>
</feature>
<evidence type="ECO:0000313" key="14">
    <source>
        <dbReference type="Proteomes" id="UP000326759"/>
    </source>
</evidence>
<dbReference type="Gene3D" id="1.20.1070.10">
    <property type="entry name" value="Rhodopsin 7-helix transmembrane proteins"/>
    <property type="match status" value="1"/>
</dbReference>
<dbReference type="PANTHER" id="PTHR11866:SF16">
    <property type="entry name" value="PROSTAGLANDIN E2 RECEPTOR EP4 SUBTYPE-LIKE PROTEIN"/>
    <property type="match status" value="1"/>
</dbReference>
<reference evidence="13 14" key="1">
    <citation type="journal article" date="2019" name="PLoS Biol.">
        <title>Sex chromosomes control vertical transmission of feminizing Wolbachia symbionts in an isopod.</title>
        <authorList>
            <person name="Becking T."/>
            <person name="Chebbi M.A."/>
            <person name="Giraud I."/>
            <person name="Moumen B."/>
            <person name="Laverre T."/>
            <person name="Caubet Y."/>
            <person name="Peccoud J."/>
            <person name="Gilbert C."/>
            <person name="Cordaux R."/>
        </authorList>
    </citation>
    <scope>NUCLEOTIDE SEQUENCE [LARGE SCALE GENOMIC DNA]</scope>
    <source>
        <strain evidence="13">ANa2</strain>
        <tissue evidence="13">Whole body excluding digestive tract and cuticle</tissue>
    </source>
</reference>
<dbReference type="PRINTS" id="PR01788">
    <property type="entry name" value="PROSTANOIDR"/>
</dbReference>
<comment type="subcellular location">
    <subcellularLocation>
        <location evidence="1">Cell membrane</location>
        <topology evidence="1">Multi-pass membrane protein</topology>
    </subcellularLocation>
</comment>
<keyword evidence="10" id="KW-0807">Transducer</keyword>
<protein>
    <submittedName>
        <fullName evidence="13">Prostaglandin E2 receptor EP4 subtype</fullName>
    </submittedName>
</protein>
<dbReference type="GO" id="GO:0005886">
    <property type="term" value="C:plasma membrane"/>
    <property type="evidence" value="ECO:0007669"/>
    <property type="project" value="UniProtKB-SubCell"/>
</dbReference>
<dbReference type="Proteomes" id="UP000326759">
    <property type="component" value="Unassembled WGS sequence"/>
</dbReference>
<dbReference type="Pfam" id="PF00001">
    <property type="entry name" value="7tm_1"/>
    <property type="match status" value="1"/>
</dbReference>
<keyword evidence="5 11" id="KW-1133">Transmembrane helix</keyword>
<evidence type="ECO:0000256" key="2">
    <source>
        <dbReference type="ARBA" id="ARBA00010663"/>
    </source>
</evidence>
<feature type="transmembrane region" description="Helical" evidence="11">
    <location>
        <begin position="135"/>
        <end position="156"/>
    </location>
</feature>
<keyword evidence="7 11" id="KW-0472">Membrane</keyword>
<dbReference type="OrthoDB" id="5959154at2759"/>
<feature type="domain" description="G-protein coupled receptors family 1 profile" evidence="12">
    <location>
        <begin position="74"/>
        <end position="340"/>
    </location>
</feature>
<evidence type="ECO:0000259" key="12">
    <source>
        <dbReference type="PROSITE" id="PS50262"/>
    </source>
</evidence>
<dbReference type="GO" id="GO:0007189">
    <property type="term" value="P:adenylate cyclase-activating G protein-coupled receptor signaling pathway"/>
    <property type="evidence" value="ECO:0007669"/>
    <property type="project" value="TreeGrafter"/>
</dbReference>
<name>A0A5N5TLH1_9CRUS</name>
<evidence type="ECO:0000313" key="13">
    <source>
        <dbReference type="EMBL" id="KAB7507023.1"/>
    </source>
</evidence>
<feature type="transmembrane region" description="Helical" evidence="11">
    <location>
        <begin position="281"/>
        <end position="299"/>
    </location>
</feature>
<dbReference type="InterPro" id="IPR017452">
    <property type="entry name" value="GPCR_Rhodpsn_7TM"/>
</dbReference>
<evidence type="ECO:0000256" key="9">
    <source>
        <dbReference type="ARBA" id="ARBA00023180"/>
    </source>
</evidence>
<evidence type="ECO:0000256" key="4">
    <source>
        <dbReference type="ARBA" id="ARBA00022692"/>
    </source>
</evidence>
<keyword evidence="3" id="KW-1003">Cell membrane</keyword>
<evidence type="ECO:0000256" key="7">
    <source>
        <dbReference type="ARBA" id="ARBA00023136"/>
    </source>
</evidence>
<dbReference type="GO" id="GO:0007204">
    <property type="term" value="P:positive regulation of cytosolic calcium ion concentration"/>
    <property type="evidence" value="ECO:0007669"/>
    <property type="project" value="TreeGrafter"/>
</dbReference>
<evidence type="ECO:0000256" key="1">
    <source>
        <dbReference type="ARBA" id="ARBA00004651"/>
    </source>
</evidence>
<proteinExistence type="inferred from homology"/>